<dbReference type="EMBL" id="JADHQC010000014">
    <property type="protein sequence ID" value="MBL6811832.1"/>
    <property type="molecule type" value="Genomic_DNA"/>
</dbReference>
<dbReference type="AlphaFoldDB" id="A0A937LEG5"/>
<evidence type="ECO:0000313" key="2">
    <source>
        <dbReference type="Proteomes" id="UP000744438"/>
    </source>
</evidence>
<evidence type="ECO:0000313" key="1">
    <source>
        <dbReference type="EMBL" id="MBL6811832.1"/>
    </source>
</evidence>
<dbReference type="SUPFAM" id="SSF51445">
    <property type="entry name" value="(Trans)glycosidases"/>
    <property type="match status" value="1"/>
</dbReference>
<gene>
    <name evidence="1" type="ORF">ISQ63_02980</name>
</gene>
<protein>
    <submittedName>
        <fullName evidence="1">1,4-beta-xylanase</fullName>
    </submittedName>
</protein>
<name>A0A937LEG5_9GAMM</name>
<sequence>MKWSKEKANSWYKEQPWLVGCNFLPSSAINQLEMFQEDTFDEKTIEKELDWAKDLGFNSLRVYLHDLLWSEKEKFKKTFDRFLDISEKKNIKPIIVLFDDCHRPFPKLGKQPLPVKGVHNSGWKQSPGMELVNQVDEKKIEAKELNRLKEFVQGVLKDYSSDERILMWDIYNEPGQFGIGDKALKLLQYTWEWAFEVRPSQPLTACLDGAIGDEILKLNGENSDVITFHTYEAEKLEPTIERLREFGRPLLCTEYMAREFGTTFQFSLPIFKKENVGCYNWGLVAGKSQTHFGWSTILELQEKKKNGEYLNDDDEIPEPKEWFHDIYRMDGTPFNKEEVTFINKILKE</sequence>
<dbReference type="Gene3D" id="3.20.20.80">
    <property type="entry name" value="Glycosidases"/>
    <property type="match status" value="1"/>
</dbReference>
<dbReference type="InterPro" id="IPR017853">
    <property type="entry name" value="GH"/>
</dbReference>
<proteinExistence type="predicted"/>
<comment type="caution">
    <text evidence="1">The sequence shown here is derived from an EMBL/GenBank/DDBJ whole genome shotgun (WGS) entry which is preliminary data.</text>
</comment>
<reference evidence="1" key="1">
    <citation type="submission" date="2020-10" db="EMBL/GenBank/DDBJ databases">
        <title>Microbiome of the Black Sea water column analyzed by genome centric metagenomics.</title>
        <authorList>
            <person name="Cabello-Yeves P.J."/>
            <person name="Callieri C."/>
            <person name="Picazo A."/>
            <person name="Mehrshad M."/>
            <person name="Haro-Moreno J.M."/>
            <person name="Roda-Garcia J."/>
            <person name="Dzembekova N."/>
            <person name="Slabakova V."/>
            <person name="Slabakova N."/>
            <person name="Moncheva S."/>
            <person name="Rodriguez-Valera F."/>
        </authorList>
    </citation>
    <scope>NUCLEOTIDE SEQUENCE</scope>
    <source>
        <strain evidence="1">BS307-5m-G49</strain>
    </source>
</reference>
<organism evidence="1 2">
    <name type="scientific">SAR86 cluster bacterium</name>
    <dbReference type="NCBI Taxonomy" id="2030880"/>
    <lineage>
        <taxon>Bacteria</taxon>
        <taxon>Pseudomonadati</taxon>
        <taxon>Pseudomonadota</taxon>
        <taxon>Gammaproteobacteria</taxon>
        <taxon>SAR86 cluster</taxon>
    </lineage>
</organism>
<dbReference type="Proteomes" id="UP000744438">
    <property type="component" value="Unassembled WGS sequence"/>
</dbReference>
<accession>A0A937LEG5</accession>